<reference evidence="2 3" key="1">
    <citation type="submission" date="2016-09" db="EMBL/GenBank/DDBJ databases">
        <title>The draft genome of Dichanthelium oligosanthes: A C3 panicoid grass species.</title>
        <authorList>
            <person name="Studer A.J."/>
            <person name="Schnable J.C."/>
            <person name="Brutnell T.P."/>
        </authorList>
    </citation>
    <scope>NUCLEOTIDE SEQUENCE [LARGE SCALE GENOMIC DNA]</scope>
    <source>
        <strain evidence="3">cv. Kellogg 1175</strain>
        <tissue evidence="2">Leaf</tissue>
    </source>
</reference>
<feature type="domain" description="Reverse transcriptase zinc-binding" evidence="1">
    <location>
        <begin position="1"/>
        <end position="48"/>
    </location>
</feature>
<dbReference type="OrthoDB" id="684052at2759"/>
<organism evidence="2 3">
    <name type="scientific">Dichanthelium oligosanthes</name>
    <dbReference type="NCBI Taxonomy" id="888268"/>
    <lineage>
        <taxon>Eukaryota</taxon>
        <taxon>Viridiplantae</taxon>
        <taxon>Streptophyta</taxon>
        <taxon>Embryophyta</taxon>
        <taxon>Tracheophyta</taxon>
        <taxon>Spermatophyta</taxon>
        <taxon>Magnoliopsida</taxon>
        <taxon>Liliopsida</taxon>
        <taxon>Poales</taxon>
        <taxon>Poaceae</taxon>
        <taxon>PACMAD clade</taxon>
        <taxon>Panicoideae</taxon>
        <taxon>Panicodae</taxon>
        <taxon>Paniceae</taxon>
        <taxon>Dichantheliinae</taxon>
        <taxon>Dichanthelium</taxon>
    </lineage>
</organism>
<dbReference type="EMBL" id="LWDX02003589">
    <property type="protein sequence ID" value="OEL37942.1"/>
    <property type="molecule type" value="Genomic_DNA"/>
</dbReference>
<dbReference type="Proteomes" id="UP000095767">
    <property type="component" value="Unassembled WGS sequence"/>
</dbReference>
<dbReference type="STRING" id="888268.A0A1E5WKL5"/>
<evidence type="ECO:0000313" key="3">
    <source>
        <dbReference type="Proteomes" id="UP000095767"/>
    </source>
</evidence>
<proteinExistence type="predicted"/>
<dbReference type="InterPro" id="IPR026960">
    <property type="entry name" value="RVT-Znf"/>
</dbReference>
<dbReference type="AlphaFoldDB" id="A0A1E5WKL5"/>
<dbReference type="Pfam" id="PF13966">
    <property type="entry name" value="zf-RVT"/>
    <property type="match status" value="1"/>
</dbReference>
<sequence length="140" mass="16511">LLVQQRIQCRSNLLKKNVIAEASCELCWGLDEDCHHLIFTCPFAMHAWRALGIDGSAYRVAELWTVRRPTTVPAKHFDSFLLLVCWQLWKHRNEVVFRNAPASHTRLWMACKEDARLWSCRWPRTDRTIADAWCRLFTPM</sequence>
<keyword evidence="3" id="KW-1185">Reference proteome</keyword>
<feature type="non-terminal residue" evidence="2">
    <location>
        <position position="1"/>
    </location>
</feature>
<comment type="caution">
    <text evidence="2">The sequence shown here is derived from an EMBL/GenBank/DDBJ whole genome shotgun (WGS) entry which is preliminary data.</text>
</comment>
<name>A0A1E5WKL5_9POAL</name>
<protein>
    <recommendedName>
        <fullName evidence="1">Reverse transcriptase zinc-binding domain-containing protein</fullName>
    </recommendedName>
</protein>
<accession>A0A1E5WKL5</accession>
<evidence type="ECO:0000259" key="1">
    <source>
        <dbReference type="Pfam" id="PF13966"/>
    </source>
</evidence>
<evidence type="ECO:0000313" key="2">
    <source>
        <dbReference type="EMBL" id="OEL37942.1"/>
    </source>
</evidence>
<gene>
    <name evidence="2" type="ORF">BAE44_0001042</name>
</gene>